<name>A0ABT2UNC1_9BACL</name>
<evidence type="ECO:0000313" key="2">
    <source>
        <dbReference type="Proteomes" id="UP001652445"/>
    </source>
</evidence>
<protein>
    <recommendedName>
        <fullName evidence="3">Restriction endonuclease</fullName>
    </recommendedName>
</protein>
<keyword evidence="2" id="KW-1185">Reference proteome</keyword>
<dbReference type="EMBL" id="JAOQIO010000094">
    <property type="protein sequence ID" value="MCU6795159.1"/>
    <property type="molecule type" value="Genomic_DNA"/>
</dbReference>
<dbReference type="Proteomes" id="UP001652445">
    <property type="component" value="Unassembled WGS sequence"/>
</dbReference>
<reference evidence="1 2" key="1">
    <citation type="submission" date="2022-09" db="EMBL/GenBank/DDBJ databases">
        <authorList>
            <person name="Han X.L."/>
            <person name="Wang Q."/>
            <person name="Lu T."/>
        </authorList>
    </citation>
    <scope>NUCLEOTIDE SEQUENCE [LARGE SCALE GENOMIC DNA]</scope>
    <source>
        <strain evidence="1 2">WQ 127069</strain>
    </source>
</reference>
<proteinExistence type="predicted"/>
<sequence length="253" mass="29615">MDTISYNQFINNAPDHFIWKPITEPERQHFLSLVEATKIALTQGTRQQKGLTLENLMTYVYQRFSNIAEVKSNITQGDNQFDHIIDFFDTLVPPFIYNYLGLRMVGESKNHAESISVREVVDLDELLRSKRCKVGVFSSYKSFSRGRNGSPWQYAEGKRRKLLLARNTIIIGFTISEIESLIENNFYTMLKQKFFNIVDEIDDDYDEESLGVTYHQRLYYSLSQLHKNGIIEENTYNESKQILMEKYGDIKED</sequence>
<accession>A0ABT2UNC1</accession>
<evidence type="ECO:0000313" key="1">
    <source>
        <dbReference type="EMBL" id="MCU6795159.1"/>
    </source>
</evidence>
<organism evidence="1 2">
    <name type="scientific">Paenibacillus baimaensis</name>
    <dbReference type="NCBI Taxonomy" id="2982185"/>
    <lineage>
        <taxon>Bacteria</taxon>
        <taxon>Bacillati</taxon>
        <taxon>Bacillota</taxon>
        <taxon>Bacilli</taxon>
        <taxon>Bacillales</taxon>
        <taxon>Paenibacillaceae</taxon>
        <taxon>Paenibacillus</taxon>
    </lineage>
</organism>
<dbReference type="RefSeq" id="WP_262686209.1">
    <property type="nucleotide sequence ID" value="NZ_JAOQIO010000094.1"/>
</dbReference>
<gene>
    <name evidence="1" type="ORF">OB236_23920</name>
</gene>
<evidence type="ECO:0008006" key="3">
    <source>
        <dbReference type="Google" id="ProtNLM"/>
    </source>
</evidence>
<comment type="caution">
    <text evidence="1">The sequence shown here is derived from an EMBL/GenBank/DDBJ whole genome shotgun (WGS) entry which is preliminary data.</text>
</comment>